<dbReference type="SMR" id="A0A445D2J6"/>
<dbReference type="PANTHER" id="PTHR47240">
    <property type="entry name" value="CHROMO DOMAIN-CONTAINING PROTEIN LHP1"/>
    <property type="match status" value="1"/>
</dbReference>
<keyword evidence="6" id="KW-1185">Reference proteome</keyword>
<dbReference type="Proteomes" id="UP000289738">
    <property type="component" value="Chromosome A05"/>
</dbReference>
<feature type="domain" description="Chromo" evidence="4">
    <location>
        <begin position="12"/>
        <end position="83"/>
    </location>
</feature>
<dbReference type="PROSITE" id="PS50013">
    <property type="entry name" value="CHROMO_2"/>
    <property type="match status" value="1"/>
</dbReference>
<evidence type="ECO:0000259" key="4">
    <source>
        <dbReference type="PROSITE" id="PS50013"/>
    </source>
</evidence>
<comment type="subcellular location">
    <subcellularLocation>
        <location evidence="1">Nucleus</location>
    </subcellularLocation>
</comment>
<evidence type="ECO:0000256" key="2">
    <source>
        <dbReference type="ARBA" id="ARBA00023242"/>
    </source>
</evidence>
<dbReference type="OrthoDB" id="1918685at2759"/>
<protein>
    <recommendedName>
        <fullName evidence="4">Chromo domain-containing protein</fullName>
    </recommendedName>
</protein>
<dbReference type="Gene3D" id="2.40.50.40">
    <property type="match status" value="1"/>
</dbReference>
<dbReference type="InterPro" id="IPR016197">
    <property type="entry name" value="Chromo-like_dom_sf"/>
</dbReference>
<dbReference type="InterPro" id="IPR044251">
    <property type="entry name" value="LHP1-like"/>
</dbReference>
<dbReference type="AlphaFoldDB" id="A0A445D2J6"/>
<dbReference type="CDD" id="cd00024">
    <property type="entry name" value="CD_CSD"/>
    <property type="match status" value="1"/>
</dbReference>
<evidence type="ECO:0000256" key="1">
    <source>
        <dbReference type="ARBA" id="ARBA00004123"/>
    </source>
</evidence>
<dbReference type="SMART" id="SM00298">
    <property type="entry name" value="CHROMO"/>
    <property type="match status" value="1"/>
</dbReference>
<gene>
    <name evidence="5" type="ORF">Ahy_A05g022988</name>
</gene>
<name>A0A445D2J6_ARAHY</name>
<reference evidence="5 6" key="1">
    <citation type="submission" date="2019-01" db="EMBL/GenBank/DDBJ databases">
        <title>Sequencing of cultivated peanut Arachis hypogaea provides insights into genome evolution and oil improvement.</title>
        <authorList>
            <person name="Chen X."/>
        </authorList>
    </citation>
    <scope>NUCLEOTIDE SEQUENCE [LARGE SCALE GENOMIC DNA]</scope>
    <source>
        <strain evidence="6">cv. Fuhuasheng</strain>
        <tissue evidence="5">Leaves</tissue>
    </source>
</reference>
<dbReference type="PROSITE" id="PS00598">
    <property type="entry name" value="CHROMO_1"/>
    <property type="match status" value="1"/>
</dbReference>
<dbReference type="Pfam" id="PF00385">
    <property type="entry name" value="Chromo"/>
    <property type="match status" value="1"/>
</dbReference>
<evidence type="ECO:0000313" key="6">
    <source>
        <dbReference type="Proteomes" id="UP000289738"/>
    </source>
</evidence>
<evidence type="ECO:0000313" key="5">
    <source>
        <dbReference type="EMBL" id="RYR57264.1"/>
    </source>
</evidence>
<accession>A0A445D2J6</accession>
<dbReference type="EMBL" id="SDMP01000005">
    <property type="protein sequence ID" value="RYR57264.1"/>
    <property type="molecule type" value="Genomic_DNA"/>
</dbReference>
<dbReference type="PANTHER" id="PTHR47240:SF2">
    <property type="entry name" value="CHROMO DOMAIN-CONTAINING PROTEIN LHP1"/>
    <property type="match status" value="1"/>
</dbReference>
<dbReference type="GO" id="GO:0031507">
    <property type="term" value="P:heterochromatin formation"/>
    <property type="evidence" value="ECO:0007669"/>
    <property type="project" value="InterPro"/>
</dbReference>
<dbReference type="InterPro" id="IPR023779">
    <property type="entry name" value="Chromodomain_CS"/>
</dbReference>
<proteinExistence type="predicted"/>
<dbReference type="STRING" id="3818.A0A445D2J6"/>
<organism evidence="5 6">
    <name type="scientific">Arachis hypogaea</name>
    <name type="common">Peanut</name>
    <dbReference type="NCBI Taxonomy" id="3818"/>
    <lineage>
        <taxon>Eukaryota</taxon>
        <taxon>Viridiplantae</taxon>
        <taxon>Streptophyta</taxon>
        <taxon>Embryophyta</taxon>
        <taxon>Tracheophyta</taxon>
        <taxon>Spermatophyta</taxon>
        <taxon>Magnoliopsida</taxon>
        <taxon>eudicotyledons</taxon>
        <taxon>Gunneridae</taxon>
        <taxon>Pentapetalae</taxon>
        <taxon>rosids</taxon>
        <taxon>fabids</taxon>
        <taxon>Fabales</taxon>
        <taxon>Fabaceae</taxon>
        <taxon>Papilionoideae</taxon>
        <taxon>50 kb inversion clade</taxon>
        <taxon>dalbergioids sensu lato</taxon>
        <taxon>Dalbergieae</taxon>
        <taxon>Pterocarpus clade</taxon>
        <taxon>Arachis</taxon>
    </lineage>
</organism>
<sequence length="147" mass="17334">MPPKKDNDDRAYEVHSICRKRIHRGKLQYMLKWNGWEDVSNTWETSESLEHVRDHVNEFDARIKSRIIENLKKRNKEKASSSRPFITNQPPRFSKEEEESKEKEDKKEDKKEKQEETKDDKDDSDYDVNVKVSPGVSGGAQIQTDLN</sequence>
<evidence type="ECO:0000256" key="3">
    <source>
        <dbReference type="SAM" id="MobiDB-lite"/>
    </source>
</evidence>
<keyword evidence="2" id="KW-0539">Nucleus</keyword>
<dbReference type="SUPFAM" id="SSF54160">
    <property type="entry name" value="Chromo domain-like"/>
    <property type="match status" value="1"/>
</dbReference>
<feature type="compositionally biased region" description="Basic and acidic residues" evidence="3">
    <location>
        <begin position="93"/>
        <end position="121"/>
    </location>
</feature>
<feature type="compositionally biased region" description="Basic and acidic residues" evidence="3">
    <location>
        <begin position="70"/>
        <end position="80"/>
    </location>
</feature>
<dbReference type="GO" id="GO:0005634">
    <property type="term" value="C:nucleus"/>
    <property type="evidence" value="ECO:0007669"/>
    <property type="project" value="UniProtKB-SubCell"/>
</dbReference>
<dbReference type="InterPro" id="IPR000953">
    <property type="entry name" value="Chromo/chromo_shadow_dom"/>
</dbReference>
<dbReference type="InterPro" id="IPR023780">
    <property type="entry name" value="Chromo_domain"/>
</dbReference>
<dbReference type="Gramene" id="arahy.Tifrunner.gnm2.ann2.Ah05g353700.1">
    <property type="protein sequence ID" value="arahy.Tifrunner.gnm2.ann2.Ah05g353700.1-CDS"/>
    <property type="gene ID" value="arahy.Tifrunner.gnm2.ann2.Ah05g353700"/>
</dbReference>
<feature type="compositionally biased region" description="Polar residues" evidence="3">
    <location>
        <begin position="81"/>
        <end position="91"/>
    </location>
</feature>
<feature type="region of interest" description="Disordered" evidence="3">
    <location>
        <begin position="70"/>
        <end position="147"/>
    </location>
</feature>
<comment type="caution">
    <text evidence="5">The sequence shown here is derived from an EMBL/GenBank/DDBJ whole genome shotgun (WGS) entry which is preliminary data.</text>
</comment>